<evidence type="ECO:0000313" key="2">
    <source>
        <dbReference type="Proteomes" id="UP000239434"/>
    </source>
</evidence>
<sequence length="132" mass="14353">MVEMVIDLLEYIYKFEVSLRKDLNNFENHHKVVLVDRFPSHQTASTVPLWGSAPPGLAGLSSPAIFDHAGLAEIASGAINRTGPTQRLRGTGMGPVAWDHSGFRALNNNHCNYGVISSGMAQQFTVSFNRGA</sequence>
<reference evidence="1 2" key="1">
    <citation type="submission" date="2018-02" db="EMBL/GenBank/DDBJ databases">
        <title>The draft genome of Phyllobacterium sp. 1N-3.</title>
        <authorList>
            <person name="Liu L."/>
            <person name="Li L."/>
            <person name="Zhang X."/>
            <person name="Wang T."/>
            <person name="Liang L."/>
        </authorList>
    </citation>
    <scope>NUCLEOTIDE SEQUENCE [LARGE SCALE GENOMIC DNA]</scope>
    <source>
        <strain evidence="1 2">1N-3</strain>
    </source>
</reference>
<accession>A0A2S9IWG4</accession>
<name>A0A2S9IWG4_9HYPH</name>
<organism evidence="1 2">
    <name type="scientific">Phyllobacterium phragmitis</name>
    <dbReference type="NCBI Taxonomy" id="2670329"/>
    <lineage>
        <taxon>Bacteria</taxon>
        <taxon>Pseudomonadati</taxon>
        <taxon>Pseudomonadota</taxon>
        <taxon>Alphaproteobacteria</taxon>
        <taxon>Hyphomicrobiales</taxon>
        <taxon>Phyllobacteriaceae</taxon>
        <taxon>Phyllobacterium</taxon>
    </lineage>
</organism>
<comment type="caution">
    <text evidence="1">The sequence shown here is derived from an EMBL/GenBank/DDBJ whole genome shotgun (WGS) entry which is preliminary data.</text>
</comment>
<proteinExistence type="predicted"/>
<keyword evidence="2" id="KW-1185">Reference proteome</keyword>
<dbReference type="AlphaFoldDB" id="A0A2S9IWG4"/>
<protein>
    <submittedName>
        <fullName evidence="1">Uncharacterized protein</fullName>
    </submittedName>
</protein>
<dbReference type="Proteomes" id="UP000239434">
    <property type="component" value="Unassembled WGS sequence"/>
</dbReference>
<evidence type="ECO:0000313" key="1">
    <source>
        <dbReference type="EMBL" id="PRD44871.1"/>
    </source>
</evidence>
<gene>
    <name evidence="1" type="ORF">C5748_05725</name>
</gene>
<dbReference type="EMBL" id="PVBR01000003">
    <property type="protein sequence ID" value="PRD44871.1"/>
    <property type="molecule type" value="Genomic_DNA"/>
</dbReference>